<dbReference type="AlphaFoldDB" id="A0A8J1TDX0"/>
<dbReference type="EMBL" id="CAIIXF020000011">
    <property type="protein sequence ID" value="CAH1798209.1"/>
    <property type="molecule type" value="Genomic_DNA"/>
</dbReference>
<reference evidence="6" key="1">
    <citation type="submission" date="2022-03" db="EMBL/GenBank/DDBJ databases">
        <authorList>
            <person name="Martin C."/>
        </authorList>
    </citation>
    <scope>NUCLEOTIDE SEQUENCE</scope>
</reference>
<dbReference type="GO" id="GO:0005737">
    <property type="term" value="C:cytoplasm"/>
    <property type="evidence" value="ECO:0007669"/>
    <property type="project" value="UniProtKB-SubCell"/>
</dbReference>
<dbReference type="Gene3D" id="3.30.110.170">
    <property type="entry name" value="Protein of unknown function (DUF541), domain 1"/>
    <property type="match status" value="1"/>
</dbReference>
<keyword evidence="5" id="KW-0539">Nucleus</keyword>
<proteinExistence type="inferred from homology"/>
<evidence type="ECO:0000313" key="6">
    <source>
        <dbReference type="EMBL" id="CAH1798209.1"/>
    </source>
</evidence>
<gene>
    <name evidence="6" type="ORF">OFUS_LOCUS22376</name>
</gene>
<dbReference type="GO" id="GO:0043123">
    <property type="term" value="P:positive regulation of canonical NF-kappaB signal transduction"/>
    <property type="evidence" value="ECO:0007669"/>
    <property type="project" value="InterPro"/>
</dbReference>
<dbReference type="InterPro" id="IPR030312">
    <property type="entry name" value="IRAK1BP1"/>
</dbReference>
<dbReference type="Pfam" id="PF04402">
    <property type="entry name" value="SIMPL"/>
    <property type="match status" value="1"/>
</dbReference>
<dbReference type="InterPro" id="IPR007497">
    <property type="entry name" value="SIMPL/DUF541"/>
</dbReference>
<dbReference type="PANTHER" id="PTHR18842">
    <property type="entry name" value="INTERLEUKIN-1 RECEPTOR-ASSOCIATED KINASE 1-BINDING PROTEIN 1"/>
    <property type="match status" value="1"/>
</dbReference>
<dbReference type="OrthoDB" id="6365554at2759"/>
<evidence type="ECO:0000256" key="3">
    <source>
        <dbReference type="ARBA" id="ARBA00005509"/>
    </source>
</evidence>
<evidence type="ECO:0000256" key="2">
    <source>
        <dbReference type="ARBA" id="ARBA00004496"/>
    </source>
</evidence>
<protein>
    <submittedName>
        <fullName evidence="6">Uncharacterized protein</fullName>
    </submittedName>
</protein>
<keyword evidence="7" id="KW-1185">Reference proteome</keyword>
<evidence type="ECO:0000256" key="4">
    <source>
        <dbReference type="ARBA" id="ARBA00022490"/>
    </source>
</evidence>
<sequence length="247" mass="28411">MSSYRPAQVFASFTEKTDGKRQTRVAADEPIPSRMSGSNQIKVSATEEAELPPDRCRVNIILKSLKEDVSEVKNSVQRRLDYILQSLNNFQIKEGDIKVQKQLLRQESLFMYTVEILVLFVDFKKCETISNHIIEKLDESVTVGTPQFFHSQQRLEHFRRHTSVVAVKNAKEKALQMAQCLNQSVGRPINIEETENNEWEGDQESTDIPANVLSMQKRLQNATIHMCVKLNATFELKTRVKSKDEKR</sequence>
<dbReference type="Gene3D" id="3.30.70.2970">
    <property type="entry name" value="Protein of unknown function (DUF541), domain 2"/>
    <property type="match status" value="1"/>
</dbReference>
<accession>A0A8J1TDX0</accession>
<dbReference type="PANTHER" id="PTHR18842:SF2">
    <property type="entry name" value="INTERLEUKIN-1 RECEPTOR-ASSOCIATED KINASE 1-BINDING PROTEIN 1"/>
    <property type="match status" value="1"/>
</dbReference>
<dbReference type="Proteomes" id="UP000749559">
    <property type="component" value="Unassembled WGS sequence"/>
</dbReference>
<keyword evidence="4" id="KW-0963">Cytoplasm</keyword>
<evidence type="ECO:0000313" key="7">
    <source>
        <dbReference type="Proteomes" id="UP000749559"/>
    </source>
</evidence>
<name>A0A8J1TDX0_OWEFU</name>
<comment type="subcellular location">
    <subcellularLocation>
        <location evidence="2">Cytoplasm</location>
    </subcellularLocation>
    <subcellularLocation>
        <location evidence="1">Nucleus</location>
    </subcellularLocation>
</comment>
<organism evidence="6 7">
    <name type="scientific">Owenia fusiformis</name>
    <name type="common">Polychaete worm</name>
    <dbReference type="NCBI Taxonomy" id="6347"/>
    <lineage>
        <taxon>Eukaryota</taxon>
        <taxon>Metazoa</taxon>
        <taxon>Spiralia</taxon>
        <taxon>Lophotrochozoa</taxon>
        <taxon>Annelida</taxon>
        <taxon>Polychaeta</taxon>
        <taxon>Sedentaria</taxon>
        <taxon>Canalipalpata</taxon>
        <taxon>Sabellida</taxon>
        <taxon>Oweniida</taxon>
        <taxon>Oweniidae</taxon>
        <taxon>Owenia</taxon>
    </lineage>
</organism>
<dbReference type="GO" id="GO:0006955">
    <property type="term" value="P:immune response"/>
    <property type="evidence" value="ECO:0007669"/>
    <property type="project" value="InterPro"/>
</dbReference>
<evidence type="ECO:0000256" key="1">
    <source>
        <dbReference type="ARBA" id="ARBA00004123"/>
    </source>
</evidence>
<evidence type="ECO:0000256" key="5">
    <source>
        <dbReference type="ARBA" id="ARBA00023242"/>
    </source>
</evidence>
<comment type="similarity">
    <text evidence="3">Belongs to the IRAK1BP1 family.</text>
</comment>
<dbReference type="GO" id="GO:0005634">
    <property type="term" value="C:nucleus"/>
    <property type="evidence" value="ECO:0007669"/>
    <property type="project" value="UniProtKB-SubCell"/>
</dbReference>
<comment type="caution">
    <text evidence="6">The sequence shown here is derived from an EMBL/GenBank/DDBJ whole genome shotgun (WGS) entry which is preliminary data.</text>
</comment>